<accession>A0ACB6Z3P6</accession>
<evidence type="ECO:0000313" key="1">
    <source>
        <dbReference type="EMBL" id="KAF9644147.1"/>
    </source>
</evidence>
<organism evidence="1 2">
    <name type="scientific">Thelephora ganbajun</name>
    <name type="common">Ganba fungus</name>
    <dbReference type="NCBI Taxonomy" id="370292"/>
    <lineage>
        <taxon>Eukaryota</taxon>
        <taxon>Fungi</taxon>
        <taxon>Dikarya</taxon>
        <taxon>Basidiomycota</taxon>
        <taxon>Agaricomycotina</taxon>
        <taxon>Agaricomycetes</taxon>
        <taxon>Thelephorales</taxon>
        <taxon>Thelephoraceae</taxon>
        <taxon>Thelephora</taxon>
    </lineage>
</organism>
<reference evidence="1" key="2">
    <citation type="journal article" date="2020" name="Nat. Commun.">
        <title>Large-scale genome sequencing of mycorrhizal fungi provides insights into the early evolution of symbiotic traits.</title>
        <authorList>
            <person name="Miyauchi S."/>
            <person name="Kiss E."/>
            <person name="Kuo A."/>
            <person name="Drula E."/>
            <person name="Kohler A."/>
            <person name="Sanchez-Garcia M."/>
            <person name="Morin E."/>
            <person name="Andreopoulos B."/>
            <person name="Barry K.W."/>
            <person name="Bonito G."/>
            <person name="Buee M."/>
            <person name="Carver A."/>
            <person name="Chen C."/>
            <person name="Cichocki N."/>
            <person name="Clum A."/>
            <person name="Culley D."/>
            <person name="Crous P.W."/>
            <person name="Fauchery L."/>
            <person name="Girlanda M."/>
            <person name="Hayes R.D."/>
            <person name="Keri Z."/>
            <person name="LaButti K."/>
            <person name="Lipzen A."/>
            <person name="Lombard V."/>
            <person name="Magnuson J."/>
            <person name="Maillard F."/>
            <person name="Murat C."/>
            <person name="Nolan M."/>
            <person name="Ohm R.A."/>
            <person name="Pangilinan J."/>
            <person name="Pereira M.F."/>
            <person name="Perotto S."/>
            <person name="Peter M."/>
            <person name="Pfister S."/>
            <person name="Riley R."/>
            <person name="Sitrit Y."/>
            <person name="Stielow J.B."/>
            <person name="Szollosi G."/>
            <person name="Zifcakova L."/>
            <person name="Stursova M."/>
            <person name="Spatafora J.W."/>
            <person name="Tedersoo L."/>
            <person name="Vaario L.M."/>
            <person name="Yamada A."/>
            <person name="Yan M."/>
            <person name="Wang P."/>
            <person name="Xu J."/>
            <person name="Bruns T."/>
            <person name="Baldrian P."/>
            <person name="Vilgalys R."/>
            <person name="Dunand C."/>
            <person name="Henrissat B."/>
            <person name="Grigoriev I.V."/>
            <person name="Hibbett D."/>
            <person name="Nagy L.G."/>
            <person name="Martin F.M."/>
        </authorList>
    </citation>
    <scope>NUCLEOTIDE SEQUENCE</scope>
    <source>
        <strain evidence="1">P2</strain>
    </source>
</reference>
<name>A0ACB6Z3P6_THEGA</name>
<keyword evidence="2" id="KW-1185">Reference proteome</keyword>
<evidence type="ECO:0000313" key="2">
    <source>
        <dbReference type="Proteomes" id="UP000886501"/>
    </source>
</evidence>
<sequence>MIEHRLIVNLVQNSHPYGYRQGARVLSSLVYTFDPFVADVFGTLSCGATLVTGRKELVLGDIGKAIKSLRIDVVHCTPGILAVVPLDNYPTLETVVVAGETLGKKLIEDWSKRVKFMNMYGPTEASVDCVHTHVTDVSLTGVIGRPLPNNRLYILNENLRPTPIGVEGELFVGGIQLARGYLNQPEQTEKSFIPNPFVPGERLYRTGDVTMYRTDGNIVYCGRKDRQIKLRGQRIELGEIEDVINKYKSVQRAAVLVRNFHNAPAVIAFVELKSSVAEDHLADEEVLKMHIPEHLPRSMYPSLIAHLPVLPTSTSGKVSRRELMELDLAPFQDTSSDIGLPQSDVEVTLHKIFSEILKTDPSQLGVTHDLFSIGLNSLLAVQAAAAVGENFKLNISLNNIYLRPTIRELSNVIIDAMGQDQRQIMAAEDLDNDSLIELLPIKRKGIHPRMFIVHDITGMATPFMRLGAYMPNEMWAIGDKYFGSVDGFTTVEEMADHYITLIRGVQPHGPYVISGYSMGGLVALVIADKLKKAGEVITHLIIFDTIFIPARERQSLKSSDWTARAIDRISENFPEIGEKWKAKLWKEIRKNLDAMWELDPPHYDGPTTLVVPKDRVWYRSGHASDFDTGADDLNGWEHRLSNLAMKVSPGRHDTIFMPAHVKGLAVVLKEIFAGFPIPEVE</sequence>
<gene>
    <name evidence="1" type="ORF">BDM02DRAFT_3190877</name>
</gene>
<protein>
    <submittedName>
        <fullName evidence="1">Acetyl-CoA synthetase-like protein</fullName>
    </submittedName>
</protein>
<dbReference type="Proteomes" id="UP000886501">
    <property type="component" value="Unassembled WGS sequence"/>
</dbReference>
<proteinExistence type="predicted"/>
<reference evidence="1" key="1">
    <citation type="submission" date="2019-10" db="EMBL/GenBank/DDBJ databases">
        <authorList>
            <consortium name="DOE Joint Genome Institute"/>
            <person name="Kuo A."/>
            <person name="Miyauchi S."/>
            <person name="Kiss E."/>
            <person name="Drula E."/>
            <person name="Kohler A."/>
            <person name="Sanchez-Garcia M."/>
            <person name="Andreopoulos B."/>
            <person name="Barry K.W."/>
            <person name="Bonito G."/>
            <person name="Buee M."/>
            <person name="Carver A."/>
            <person name="Chen C."/>
            <person name="Cichocki N."/>
            <person name="Clum A."/>
            <person name="Culley D."/>
            <person name="Crous P.W."/>
            <person name="Fauchery L."/>
            <person name="Girlanda M."/>
            <person name="Hayes R."/>
            <person name="Keri Z."/>
            <person name="Labutti K."/>
            <person name="Lipzen A."/>
            <person name="Lombard V."/>
            <person name="Magnuson J."/>
            <person name="Maillard F."/>
            <person name="Morin E."/>
            <person name="Murat C."/>
            <person name="Nolan M."/>
            <person name="Ohm R."/>
            <person name="Pangilinan J."/>
            <person name="Pereira M."/>
            <person name="Perotto S."/>
            <person name="Peter M."/>
            <person name="Riley R."/>
            <person name="Sitrit Y."/>
            <person name="Stielow B."/>
            <person name="Szollosi G."/>
            <person name="Zifcakova L."/>
            <person name="Stursova M."/>
            <person name="Spatafora J.W."/>
            <person name="Tedersoo L."/>
            <person name="Vaario L.-M."/>
            <person name="Yamada A."/>
            <person name="Yan M."/>
            <person name="Wang P."/>
            <person name="Xu J."/>
            <person name="Bruns T."/>
            <person name="Baldrian P."/>
            <person name="Vilgalys R."/>
            <person name="Henrissat B."/>
            <person name="Grigoriev I.V."/>
            <person name="Hibbett D."/>
            <person name="Nagy L.G."/>
            <person name="Martin F.M."/>
        </authorList>
    </citation>
    <scope>NUCLEOTIDE SEQUENCE</scope>
    <source>
        <strain evidence="1">P2</strain>
    </source>
</reference>
<comment type="caution">
    <text evidence="1">The sequence shown here is derived from an EMBL/GenBank/DDBJ whole genome shotgun (WGS) entry which is preliminary data.</text>
</comment>
<dbReference type="EMBL" id="MU118157">
    <property type="protein sequence ID" value="KAF9644147.1"/>
    <property type="molecule type" value="Genomic_DNA"/>
</dbReference>